<dbReference type="KEGG" id="acre:ACRYA_a0093"/>
<gene>
    <name evidence="1" type="ORF">ACRYA_a0093</name>
</gene>
<dbReference type="Proteomes" id="UP000273809">
    <property type="component" value="Plasmid pACRY43158"/>
</dbReference>
<sequence>MNSKEIAIHYIGQKIKNPKDIFENEELFQDIMFWSRESAKELLNTKNNKRFLVNYIDDVGSIVDEYMTIRRLKMYHNRFEKKNKYCLDQNSSEKIISFIISRWLNVFYNLTSNPKYKDFIDISCIRIPFDETITYHTLNKNDKDKELDKRLIKKALKKIWEENYISDNNFSFDDFNYLCKKYNFKISEVLDYNQYIDYKIANKKNILKLSFKALK</sequence>
<reference evidence="1 2" key="1">
    <citation type="submission" date="2018-10" db="EMBL/GenBank/DDBJ databases">
        <title>Complete genome sequences of Arcobacter cryaerophilus strains ATCC 43158 and ATCC 49615.</title>
        <authorList>
            <person name="Miller W.G."/>
            <person name="Yee E."/>
            <person name="Bono J.L."/>
        </authorList>
    </citation>
    <scope>NUCLEOTIDE SEQUENCE [LARGE SCALE GENOMIC DNA]</scope>
    <source>
        <strain evidence="1 2">ATCC 43158</strain>
        <plasmid evidence="2">pacry43158</plasmid>
    </source>
</reference>
<dbReference type="RefSeq" id="WP_105918259.1">
    <property type="nucleotide sequence ID" value="NZ_CP021073.1"/>
</dbReference>
<organism evidence="1 2">
    <name type="scientific">Aliarcobacter cryaerophilus ATCC 43158</name>
    <dbReference type="NCBI Taxonomy" id="1032070"/>
    <lineage>
        <taxon>Bacteria</taxon>
        <taxon>Pseudomonadati</taxon>
        <taxon>Campylobacterota</taxon>
        <taxon>Epsilonproteobacteria</taxon>
        <taxon>Campylobacterales</taxon>
        <taxon>Arcobacteraceae</taxon>
        <taxon>Aliarcobacter</taxon>
    </lineage>
</organism>
<geneLocation type="plasmid" evidence="2">
    <name>pacry43158</name>
</geneLocation>
<protein>
    <submittedName>
        <fullName evidence="1">Uncharacterized protein</fullName>
    </submittedName>
</protein>
<accession>A0AAD0XB74</accession>
<dbReference type="EMBL" id="CP032824">
    <property type="protein sequence ID" value="AYJ81218.1"/>
    <property type="molecule type" value="Genomic_DNA"/>
</dbReference>
<dbReference type="AlphaFoldDB" id="A0AAD0XB74"/>
<dbReference type="GeneID" id="39475591"/>
<keyword evidence="1" id="KW-0614">Plasmid</keyword>
<evidence type="ECO:0000313" key="2">
    <source>
        <dbReference type="Proteomes" id="UP000273809"/>
    </source>
</evidence>
<evidence type="ECO:0000313" key="1">
    <source>
        <dbReference type="EMBL" id="AYJ81218.1"/>
    </source>
</evidence>
<name>A0AAD0XB74_9BACT</name>
<proteinExistence type="predicted"/>